<dbReference type="Pfam" id="PF00126">
    <property type="entry name" value="HTH_1"/>
    <property type="match status" value="1"/>
</dbReference>
<dbReference type="InterPro" id="IPR058163">
    <property type="entry name" value="LysR-type_TF_proteobact-type"/>
</dbReference>
<dbReference type="InterPro" id="IPR036388">
    <property type="entry name" value="WH-like_DNA-bd_sf"/>
</dbReference>
<dbReference type="Proteomes" id="UP001242732">
    <property type="component" value="Chromosome"/>
</dbReference>
<dbReference type="GeneID" id="79788831"/>
<dbReference type="PANTHER" id="PTHR30537">
    <property type="entry name" value="HTH-TYPE TRANSCRIPTIONAL REGULATOR"/>
    <property type="match status" value="1"/>
</dbReference>
<dbReference type="PANTHER" id="PTHR30537:SF5">
    <property type="entry name" value="HTH-TYPE TRANSCRIPTIONAL ACTIVATOR TTDR-RELATED"/>
    <property type="match status" value="1"/>
</dbReference>
<evidence type="ECO:0000256" key="3">
    <source>
        <dbReference type="ARBA" id="ARBA00023125"/>
    </source>
</evidence>
<protein>
    <submittedName>
        <fullName evidence="6">LysR family transcriptional regulator</fullName>
    </submittedName>
</protein>
<keyword evidence="4" id="KW-0804">Transcription</keyword>
<reference evidence="6 7" key="1">
    <citation type="submission" date="2023-06" db="EMBL/GenBank/DDBJ databases">
        <authorList>
            <person name="Ham H."/>
            <person name="Park D.S."/>
        </authorList>
    </citation>
    <scope>NUCLEOTIDE SEQUENCE [LARGE SCALE GENOMIC DNA]</scope>
    <source>
        <strain evidence="6 7">KACC 17005</strain>
    </source>
</reference>
<dbReference type="InterPro" id="IPR000847">
    <property type="entry name" value="LysR_HTH_N"/>
</dbReference>
<evidence type="ECO:0000313" key="6">
    <source>
        <dbReference type="EMBL" id="WIY49973.1"/>
    </source>
</evidence>
<accession>A0ABY9ATS8</accession>
<keyword evidence="2" id="KW-0805">Transcription regulation</keyword>
<dbReference type="PROSITE" id="PS50931">
    <property type="entry name" value="HTH_LYSR"/>
    <property type="match status" value="1"/>
</dbReference>
<name>A0ABY9ATS8_PARCI</name>
<dbReference type="RefSeq" id="WP_011796855.1">
    <property type="nucleotide sequence ID" value="NZ_CP023687.1"/>
</dbReference>
<dbReference type="CDD" id="cd08422">
    <property type="entry name" value="PBP2_CrgA_like"/>
    <property type="match status" value="1"/>
</dbReference>
<proteinExistence type="inferred from homology"/>
<evidence type="ECO:0000313" key="7">
    <source>
        <dbReference type="Proteomes" id="UP001242732"/>
    </source>
</evidence>
<dbReference type="InterPro" id="IPR036390">
    <property type="entry name" value="WH_DNA-bd_sf"/>
</dbReference>
<keyword evidence="3" id="KW-0238">DNA-binding</keyword>
<evidence type="ECO:0000256" key="2">
    <source>
        <dbReference type="ARBA" id="ARBA00023015"/>
    </source>
</evidence>
<gene>
    <name evidence="6" type="ORF">QRO08_05195</name>
</gene>
<evidence type="ECO:0000256" key="4">
    <source>
        <dbReference type="ARBA" id="ARBA00023163"/>
    </source>
</evidence>
<sequence>MKTKKVDALWSHVHWLGILDAEGSFTGAAHRLGVSKSAVSHRVSELEQAAGVALVRRTTRTVRLTDAGRHLVDSTRESFASIERSFANIRDLAQEPNGVLRVTVPVAFGRQHIVPRIPGFLRQYPQVRVELELSDGIRSLSLDGFDLAIRHVESVPDTHVAWPLCPTETVLVASRAYLEACGVPGTPHDLARHNCLHYLRGASVPSWSFERTGHRADAPRLSIPIAGTFAANNSEALRTLAIAGAGIAMLPDFSVSGEIGNGELVRVLPGWRPVGAFGTRISAVRTFSTHVPRAVRVFVAYLRESMHGGFLQAS</sequence>
<dbReference type="InterPro" id="IPR005119">
    <property type="entry name" value="LysR_subst-bd"/>
</dbReference>
<comment type="similarity">
    <text evidence="1">Belongs to the LysR transcriptional regulatory family.</text>
</comment>
<dbReference type="EMBL" id="CP127363">
    <property type="protein sequence ID" value="WIY49973.1"/>
    <property type="molecule type" value="Genomic_DNA"/>
</dbReference>
<dbReference type="SUPFAM" id="SSF46785">
    <property type="entry name" value="Winged helix' DNA-binding domain"/>
    <property type="match status" value="1"/>
</dbReference>
<dbReference type="Pfam" id="PF03466">
    <property type="entry name" value="LysR_substrate"/>
    <property type="match status" value="1"/>
</dbReference>
<keyword evidence="7" id="KW-1185">Reference proteome</keyword>
<dbReference type="Gene3D" id="1.10.10.10">
    <property type="entry name" value="Winged helix-like DNA-binding domain superfamily/Winged helix DNA-binding domain"/>
    <property type="match status" value="1"/>
</dbReference>
<evidence type="ECO:0000256" key="1">
    <source>
        <dbReference type="ARBA" id="ARBA00009437"/>
    </source>
</evidence>
<dbReference type="SUPFAM" id="SSF53850">
    <property type="entry name" value="Periplasmic binding protein-like II"/>
    <property type="match status" value="1"/>
</dbReference>
<evidence type="ECO:0000259" key="5">
    <source>
        <dbReference type="PROSITE" id="PS50931"/>
    </source>
</evidence>
<feature type="domain" description="HTH lysR-type" evidence="5">
    <location>
        <begin position="22"/>
        <end position="65"/>
    </location>
</feature>
<dbReference type="Gene3D" id="3.40.190.290">
    <property type="match status" value="1"/>
</dbReference>
<organism evidence="6 7">
    <name type="scientific">Paracidovorax citrulli</name>
    <name type="common">Acidovorax citrulli</name>
    <dbReference type="NCBI Taxonomy" id="80869"/>
    <lineage>
        <taxon>Bacteria</taxon>
        <taxon>Pseudomonadati</taxon>
        <taxon>Pseudomonadota</taxon>
        <taxon>Betaproteobacteria</taxon>
        <taxon>Burkholderiales</taxon>
        <taxon>Comamonadaceae</taxon>
        <taxon>Paracidovorax</taxon>
    </lineage>
</organism>